<dbReference type="EMBL" id="BJVI01000001">
    <property type="protein sequence ID" value="GEL16175.1"/>
    <property type="molecule type" value="Genomic_DNA"/>
</dbReference>
<name>A0A511CUC7_9PSEU</name>
<sequence length="39" mass="4383">MRVPRTSDHRFAKLPDIDLAPRHAEALAAGVVRFVEAIR</sequence>
<gene>
    <name evidence="1" type="ORF">PA7_00120</name>
</gene>
<organism evidence="1 2">
    <name type="scientific">Pseudonocardia asaccharolytica DSM 44247 = NBRC 16224</name>
    <dbReference type="NCBI Taxonomy" id="1123024"/>
    <lineage>
        <taxon>Bacteria</taxon>
        <taxon>Bacillati</taxon>
        <taxon>Actinomycetota</taxon>
        <taxon>Actinomycetes</taxon>
        <taxon>Pseudonocardiales</taxon>
        <taxon>Pseudonocardiaceae</taxon>
        <taxon>Pseudonocardia</taxon>
    </lineage>
</organism>
<protein>
    <submittedName>
        <fullName evidence="1">Uncharacterized protein</fullName>
    </submittedName>
</protein>
<dbReference type="STRING" id="1123024.GCA_000423625_01178"/>
<reference evidence="1 2" key="1">
    <citation type="submission" date="2019-07" db="EMBL/GenBank/DDBJ databases">
        <title>Whole genome shotgun sequence of Pseudonocardia asaccharolytica NBRC 16224.</title>
        <authorList>
            <person name="Hosoyama A."/>
            <person name="Uohara A."/>
            <person name="Ohji S."/>
            <person name="Ichikawa N."/>
        </authorList>
    </citation>
    <scope>NUCLEOTIDE SEQUENCE [LARGE SCALE GENOMIC DNA]</scope>
    <source>
        <strain evidence="1 2">NBRC 16224</strain>
    </source>
</reference>
<proteinExistence type="predicted"/>
<dbReference type="Proteomes" id="UP000321328">
    <property type="component" value="Unassembled WGS sequence"/>
</dbReference>
<accession>A0A511CUC7</accession>
<evidence type="ECO:0000313" key="1">
    <source>
        <dbReference type="EMBL" id="GEL16175.1"/>
    </source>
</evidence>
<comment type="caution">
    <text evidence="1">The sequence shown here is derived from an EMBL/GenBank/DDBJ whole genome shotgun (WGS) entry which is preliminary data.</text>
</comment>
<dbReference type="AlphaFoldDB" id="A0A511CUC7"/>
<evidence type="ECO:0000313" key="2">
    <source>
        <dbReference type="Proteomes" id="UP000321328"/>
    </source>
</evidence>
<keyword evidence="2" id="KW-1185">Reference proteome</keyword>